<keyword evidence="1" id="KW-0812">Transmembrane</keyword>
<evidence type="ECO:0000313" key="3">
    <source>
        <dbReference type="EMBL" id="EOO02398.1"/>
    </source>
</evidence>
<feature type="transmembrane region" description="Helical" evidence="1">
    <location>
        <begin position="12"/>
        <end position="35"/>
    </location>
</feature>
<evidence type="ECO:0000313" key="4">
    <source>
        <dbReference type="Proteomes" id="UP000014074"/>
    </source>
</evidence>
<dbReference type="EMBL" id="KB932922">
    <property type="protein sequence ID" value="EOO02398.1"/>
    <property type="molecule type" value="Genomic_DNA"/>
</dbReference>
<dbReference type="GeneID" id="19322347"/>
<dbReference type="Proteomes" id="UP000014074">
    <property type="component" value="Unassembled WGS sequence"/>
</dbReference>
<dbReference type="GO" id="GO:0016787">
    <property type="term" value="F:hydrolase activity"/>
    <property type="evidence" value="ECO:0007669"/>
    <property type="project" value="UniProtKB-KW"/>
</dbReference>
<sequence>MIGTSIWELVFIRACIFVIQHSIPLAGCIAFILLATQWPSIAFWVFGCLFGLDLLYCICLYLPFKARLSGLAKHPQLHSRSERDALFRQCCENIPDPERYLRLWFLDADPADIKRENVRDLFLWAFFDRGTVADPNAGHDAEAPETLQHELDDYIARTEQLLGRPLKPGRGSAVPLRLTIDLVETRFRSLWWYAVVGLVDFGTYSFLIWHGFHFYSLRAKKALAVFPTRVPALLPTLPGKLRVLKAPSASSEMSYWYRPHTSPDTLPVLFIHGIGIGLHPYTNFLSEIPDGTGVIALEILPISMRLSSAPLAQPEFLHHVRQILGHHGWDRFMIVSHSYGSVLTTHILRSADLGPRVEAVVLVDPVSLLLHLPDIAYNFTRRRPRRANEWQLWFFASQDPGTALALGRHFFWRENLIWKEELVAPLDANGVGAYSDNGVVESRRTQDVQRKRKVAVCLSGRDLIVDTLTLAQYLVADRGLSRLEPHNETDLAELLMSEESQAADGGDPGAGGYMTKLGIEVLWFPTLDHSQVFDKERDRTRLLSVVKKYCGV</sequence>
<reference evidence="4" key="1">
    <citation type="journal article" date="2013" name="Genome Announc.">
        <title>Draft genome sequence of the ascomycete Phaeoacremonium aleophilum strain UCR-PA7, a causal agent of the esca disease complex in grapevines.</title>
        <authorList>
            <person name="Blanco-Ulate B."/>
            <person name="Rolshausen P."/>
            <person name="Cantu D."/>
        </authorList>
    </citation>
    <scope>NUCLEOTIDE SEQUENCE [LARGE SCALE GENOMIC DNA]</scope>
    <source>
        <strain evidence="4">UCR-PA7</strain>
    </source>
</reference>
<protein>
    <submittedName>
        <fullName evidence="3">Putative alpha beta hydrolase fold family protein</fullName>
    </submittedName>
</protein>
<feature type="transmembrane region" description="Helical" evidence="1">
    <location>
        <begin position="41"/>
        <end position="64"/>
    </location>
</feature>
<dbReference type="AlphaFoldDB" id="R8BSN7"/>
<organism evidence="3 4">
    <name type="scientific">Phaeoacremonium minimum (strain UCR-PA7)</name>
    <name type="common">Esca disease fungus</name>
    <name type="synonym">Togninia minima</name>
    <dbReference type="NCBI Taxonomy" id="1286976"/>
    <lineage>
        <taxon>Eukaryota</taxon>
        <taxon>Fungi</taxon>
        <taxon>Dikarya</taxon>
        <taxon>Ascomycota</taxon>
        <taxon>Pezizomycotina</taxon>
        <taxon>Sordariomycetes</taxon>
        <taxon>Sordariomycetidae</taxon>
        <taxon>Togniniales</taxon>
        <taxon>Togniniaceae</taxon>
        <taxon>Phaeoacremonium</taxon>
    </lineage>
</organism>
<keyword evidence="1" id="KW-1133">Transmembrane helix</keyword>
<gene>
    <name evidence="3" type="ORF">UCRPA7_2128</name>
</gene>
<name>R8BSN7_PHAM7</name>
<evidence type="ECO:0000259" key="2">
    <source>
        <dbReference type="Pfam" id="PF00561"/>
    </source>
</evidence>
<keyword evidence="3" id="KW-0378">Hydrolase</keyword>
<dbReference type="InterPro" id="IPR029058">
    <property type="entry name" value="AB_hydrolase_fold"/>
</dbReference>
<dbReference type="InterPro" id="IPR000073">
    <property type="entry name" value="AB_hydrolase_1"/>
</dbReference>
<keyword evidence="1" id="KW-0472">Membrane</keyword>
<keyword evidence="4" id="KW-1185">Reference proteome</keyword>
<dbReference type="OrthoDB" id="6431331at2759"/>
<proteinExistence type="predicted"/>
<evidence type="ECO:0000256" key="1">
    <source>
        <dbReference type="SAM" id="Phobius"/>
    </source>
</evidence>
<dbReference type="PANTHER" id="PTHR37471:SF1">
    <property type="entry name" value="AB HYDROLASE-1 DOMAIN-CONTAINING PROTEIN"/>
    <property type="match status" value="1"/>
</dbReference>
<accession>R8BSN7</accession>
<dbReference type="Pfam" id="PF00561">
    <property type="entry name" value="Abhydrolase_1"/>
    <property type="match status" value="1"/>
</dbReference>
<dbReference type="eggNOG" id="ENOG502S2CP">
    <property type="taxonomic scope" value="Eukaryota"/>
</dbReference>
<dbReference type="Gene3D" id="3.40.50.1820">
    <property type="entry name" value="alpha/beta hydrolase"/>
    <property type="match status" value="1"/>
</dbReference>
<dbReference type="HOGENOM" id="CLU_027502_2_0_1"/>
<dbReference type="PANTHER" id="PTHR37471">
    <property type="entry name" value="UNNAMED PRODUCT"/>
    <property type="match status" value="1"/>
</dbReference>
<dbReference type="KEGG" id="tmn:UCRPA7_2128"/>
<feature type="transmembrane region" description="Helical" evidence="1">
    <location>
        <begin position="190"/>
        <end position="212"/>
    </location>
</feature>
<dbReference type="RefSeq" id="XP_007912894.1">
    <property type="nucleotide sequence ID" value="XM_007914703.1"/>
</dbReference>
<feature type="domain" description="AB hydrolase-1" evidence="2">
    <location>
        <begin position="267"/>
        <end position="393"/>
    </location>
</feature>
<dbReference type="SUPFAM" id="SSF53474">
    <property type="entry name" value="alpha/beta-Hydrolases"/>
    <property type="match status" value="1"/>
</dbReference>